<proteinExistence type="predicted"/>
<name>A0A1B1E273_9APIC</name>
<keyword evidence="4" id="KW-1185">Reference proteome</keyword>
<feature type="compositionally biased region" description="Polar residues" evidence="1">
    <location>
        <begin position="280"/>
        <end position="318"/>
    </location>
</feature>
<accession>A0A1B1E273</accession>
<dbReference type="VEuPathDB" id="PlasmoDB:PCOAH_00033910"/>
<gene>
    <name evidence="3" type="ORF">PCOAH_00033910</name>
</gene>
<evidence type="ECO:0000256" key="1">
    <source>
        <dbReference type="SAM" id="MobiDB-lite"/>
    </source>
</evidence>
<dbReference type="EMBL" id="CP016249">
    <property type="protein sequence ID" value="ANQ09134.1"/>
    <property type="molecule type" value="Genomic_DNA"/>
</dbReference>
<feature type="region of interest" description="Disordered" evidence="1">
    <location>
        <begin position="238"/>
        <end position="336"/>
    </location>
</feature>
<dbReference type="RefSeq" id="XP_019915829.1">
    <property type="nucleotide sequence ID" value="XM_020060185.1"/>
</dbReference>
<feature type="compositionally biased region" description="Basic and acidic residues" evidence="1">
    <location>
        <begin position="206"/>
        <end position="215"/>
    </location>
</feature>
<evidence type="ECO:0000313" key="4">
    <source>
        <dbReference type="Proteomes" id="UP000092716"/>
    </source>
</evidence>
<dbReference type="KEGG" id="pcot:PCOAH_00033910"/>
<feature type="region of interest" description="Disordered" evidence="1">
    <location>
        <begin position="169"/>
        <end position="223"/>
    </location>
</feature>
<sequence length="336" mass="37176">MEMFFYESWDDIKKTINPLADAMLQEDLSVGNYCTDTEQKNKEACKLIVRGLKSIYEIKVEGKDGDKDEHKKNNRLFEQTMECFILNVYAELIKERCPTTGDTVQKAFTNQGNLHTSACAQEPCNKCKWEECKNMTVGKGKLWDRIKTELRGDGKMQVTLDKICQATSQAAPIPKKQKPERKETDAPQPVPGVPVSGEVSSNTQEDVTKKVEPKSKGSKTAETVDKYNDVVALLDELDKKHDHKNSNDDKDDYPGQGIWVSSGGRAGEIDVVQGKAQLPSGPSHTSADPVISNGQTPSTGTDTQNPQTSSSHDPGNNNNKKKISTPKKCVQPTRCI</sequence>
<evidence type="ECO:0000259" key="2">
    <source>
        <dbReference type="Pfam" id="PF12878"/>
    </source>
</evidence>
<feature type="compositionally biased region" description="Basic and acidic residues" evidence="1">
    <location>
        <begin position="238"/>
        <end position="248"/>
    </location>
</feature>
<dbReference type="Proteomes" id="UP000092716">
    <property type="component" value="Chromosome 11"/>
</dbReference>
<reference evidence="4" key="1">
    <citation type="submission" date="2016-06" db="EMBL/GenBank/DDBJ databases">
        <title>First high quality genome sequence of Plasmodium coatneyi using continuous long reads from single molecule, real-time sequencing.</title>
        <authorList>
            <person name="Chien J.-T."/>
            <person name="Pakala S.B."/>
            <person name="Geraldo J.A."/>
            <person name="Lapp S.A."/>
            <person name="Barnwell J.W."/>
            <person name="Kissinger J.C."/>
            <person name="Galinski M.R."/>
            <person name="Humphrey J.C."/>
        </authorList>
    </citation>
    <scope>NUCLEOTIDE SEQUENCE [LARGE SCALE GENOMIC DNA]</scope>
    <source>
        <strain evidence="4">Hackeri</strain>
    </source>
</reference>
<dbReference type="Pfam" id="PF12878">
    <property type="entry name" value="SICA_beta"/>
    <property type="match status" value="1"/>
</dbReference>
<feature type="domain" description="Schizont-infected cell agglutination extracellular beta" evidence="2">
    <location>
        <begin position="7"/>
        <end position="131"/>
    </location>
</feature>
<dbReference type="GeneID" id="30910122"/>
<evidence type="ECO:0000313" key="3">
    <source>
        <dbReference type="EMBL" id="ANQ09134.1"/>
    </source>
</evidence>
<dbReference type="InterPro" id="IPR024285">
    <property type="entry name" value="SICA_extracell_b"/>
</dbReference>
<protein>
    <submittedName>
        <fullName evidence="3">SICA antigen</fullName>
    </submittedName>
</protein>
<organism evidence="3 4">
    <name type="scientific">Plasmodium coatneyi</name>
    <dbReference type="NCBI Taxonomy" id="208452"/>
    <lineage>
        <taxon>Eukaryota</taxon>
        <taxon>Sar</taxon>
        <taxon>Alveolata</taxon>
        <taxon>Apicomplexa</taxon>
        <taxon>Aconoidasida</taxon>
        <taxon>Haemosporida</taxon>
        <taxon>Plasmodiidae</taxon>
        <taxon>Plasmodium</taxon>
    </lineage>
</organism>
<dbReference type="AlphaFoldDB" id="A0A1B1E273"/>